<protein>
    <submittedName>
        <fullName evidence="2">Uncharacterized protein</fullName>
    </submittedName>
</protein>
<feature type="region of interest" description="Disordered" evidence="1">
    <location>
        <begin position="140"/>
        <end position="176"/>
    </location>
</feature>
<evidence type="ECO:0000313" key="2">
    <source>
        <dbReference type="EMBL" id="KAK9845336.1"/>
    </source>
</evidence>
<proteinExistence type="predicted"/>
<accession>A0AAW1SIJ2</accession>
<feature type="compositionally biased region" description="Acidic residues" evidence="1">
    <location>
        <begin position="165"/>
        <end position="176"/>
    </location>
</feature>
<name>A0AAW1SIJ2_9CHLO</name>
<organism evidence="2 3">
    <name type="scientific">Elliptochloris bilobata</name>
    <dbReference type="NCBI Taxonomy" id="381761"/>
    <lineage>
        <taxon>Eukaryota</taxon>
        <taxon>Viridiplantae</taxon>
        <taxon>Chlorophyta</taxon>
        <taxon>core chlorophytes</taxon>
        <taxon>Trebouxiophyceae</taxon>
        <taxon>Trebouxiophyceae incertae sedis</taxon>
        <taxon>Elliptochloris clade</taxon>
        <taxon>Elliptochloris</taxon>
    </lineage>
</organism>
<reference evidence="2 3" key="1">
    <citation type="journal article" date="2024" name="Nat. Commun.">
        <title>Phylogenomics reveals the evolutionary origins of lichenization in chlorophyte algae.</title>
        <authorList>
            <person name="Puginier C."/>
            <person name="Libourel C."/>
            <person name="Otte J."/>
            <person name="Skaloud P."/>
            <person name="Haon M."/>
            <person name="Grisel S."/>
            <person name="Petersen M."/>
            <person name="Berrin J.G."/>
            <person name="Delaux P.M."/>
            <person name="Dal Grande F."/>
            <person name="Keller J."/>
        </authorList>
    </citation>
    <scope>NUCLEOTIDE SEQUENCE [LARGE SCALE GENOMIC DNA]</scope>
    <source>
        <strain evidence="2 3">SAG 245.80</strain>
    </source>
</reference>
<dbReference type="AlphaFoldDB" id="A0AAW1SIJ2"/>
<gene>
    <name evidence="2" type="ORF">WJX81_003762</name>
</gene>
<dbReference type="Proteomes" id="UP001445335">
    <property type="component" value="Unassembled WGS sequence"/>
</dbReference>
<feature type="compositionally biased region" description="Low complexity" evidence="1">
    <location>
        <begin position="148"/>
        <end position="164"/>
    </location>
</feature>
<evidence type="ECO:0000256" key="1">
    <source>
        <dbReference type="SAM" id="MobiDB-lite"/>
    </source>
</evidence>
<keyword evidence="3" id="KW-1185">Reference proteome</keyword>
<evidence type="ECO:0000313" key="3">
    <source>
        <dbReference type="Proteomes" id="UP001445335"/>
    </source>
</evidence>
<sequence length="176" mass="19197">MGLAHCFQKSEEGKLSDCFVIEPISASALECMTAGAKTCFLEVTSVRLGKALQRNMGELPAMWAKKGAVWCDDYDFRVGACARTWLRPHAQDNLMDIVPLGQTKGKWNYNLDEKRVLNFDNIVNDDDNIKQDISIDVYGRTPEEGAPESEASQAPAEAAAPAAAEEADELDALLSG</sequence>
<comment type="caution">
    <text evidence="2">The sequence shown here is derived from an EMBL/GenBank/DDBJ whole genome shotgun (WGS) entry which is preliminary data.</text>
</comment>
<dbReference type="EMBL" id="JALJOU010000003">
    <property type="protein sequence ID" value="KAK9845336.1"/>
    <property type="molecule type" value="Genomic_DNA"/>
</dbReference>